<feature type="domain" description="Bro-N" evidence="1">
    <location>
        <begin position="19"/>
        <end position="100"/>
    </location>
</feature>
<dbReference type="GeneID" id="78498735"/>
<sequence length="268" mass="31218">MENLPKITDLSFEDFKNQNGITYWWASEFMLMLGYSEMSSFKKVLDRATKAFISLNIEHLDNIIRVTREINGLPQIDYKLTRFACYLIAMNGDPKKPEVAMVQAYFATQTRQFELYIEKQSDIERLLMRDEIKEGNKSLSSVAHQAGVKDYAKFTNAGYRGMYNMLNVQLARKRGVDKSKLFETMGRTELAANLFRITQTEERIKSQSIHGQAELEGTHFEVGREVRDIIIKNTGRKPEQLPQERQIPEVKKVLKSEFREMKKIDKKK</sequence>
<evidence type="ECO:0000313" key="3">
    <source>
        <dbReference type="Proteomes" id="UP000017023"/>
    </source>
</evidence>
<name>U2L292_9BACT</name>
<dbReference type="PATRIC" id="fig|1395125.3.peg.2313"/>
<evidence type="ECO:0000259" key="1">
    <source>
        <dbReference type="Pfam" id="PF02498"/>
    </source>
</evidence>
<dbReference type="RefSeq" id="WP_021826294.1">
    <property type="nucleotide sequence ID" value="NZ_AWGW01000029.1"/>
</dbReference>
<evidence type="ECO:0000313" key="2">
    <source>
        <dbReference type="EMBL" id="ERJ98637.1"/>
    </source>
</evidence>
<dbReference type="AlphaFoldDB" id="U2L292"/>
<accession>U2L292</accession>
<dbReference type="Proteomes" id="UP000017023">
    <property type="component" value="Unassembled WGS sequence"/>
</dbReference>
<dbReference type="InterPro" id="IPR003497">
    <property type="entry name" value="BRO_N_domain"/>
</dbReference>
<organism evidence="2 3">
    <name type="scientific">Segatella salivae F0493</name>
    <dbReference type="NCBI Taxonomy" id="1395125"/>
    <lineage>
        <taxon>Bacteria</taxon>
        <taxon>Pseudomonadati</taxon>
        <taxon>Bacteroidota</taxon>
        <taxon>Bacteroidia</taxon>
        <taxon>Bacteroidales</taxon>
        <taxon>Prevotellaceae</taxon>
        <taxon>Segatella</taxon>
    </lineage>
</organism>
<dbReference type="EMBL" id="AWGW01000029">
    <property type="protein sequence ID" value="ERJ98637.1"/>
    <property type="molecule type" value="Genomic_DNA"/>
</dbReference>
<gene>
    <name evidence="2" type="ORF">HMPREF9145_1721</name>
</gene>
<protein>
    <submittedName>
        <fullName evidence="2">DNA-damage-inducible protein D family protein</fullName>
    </submittedName>
</protein>
<reference evidence="2 3" key="1">
    <citation type="submission" date="2013-08" db="EMBL/GenBank/DDBJ databases">
        <authorList>
            <person name="Durkin A.S."/>
            <person name="Haft D.R."/>
            <person name="McCorrison J."/>
            <person name="Torralba M."/>
            <person name="Gillis M."/>
            <person name="Haft D.H."/>
            <person name="Methe B."/>
            <person name="Sutton G."/>
            <person name="Nelson K.E."/>
        </authorList>
    </citation>
    <scope>NUCLEOTIDE SEQUENCE [LARGE SCALE GENOMIC DNA]</scope>
    <source>
        <strain evidence="2 3">F0493</strain>
    </source>
</reference>
<dbReference type="Pfam" id="PF02498">
    <property type="entry name" value="Bro-N"/>
    <property type="match status" value="1"/>
</dbReference>
<proteinExistence type="predicted"/>
<comment type="caution">
    <text evidence="2">The sequence shown here is derived from an EMBL/GenBank/DDBJ whole genome shotgun (WGS) entry which is preliminary data.</text>
</comment>